<proteinExistence type="predicted"/>
<dbReference type="EMBL" id="CU633876">
    <property type="protein sequence ID" value="CAP65942.1"/>
    <property type="molecule type" value="Genomic_DNA"/>
</dbReference>
<feature type="compositionally biased region" description="Low complexity" evidence="1">
    <location>
        <begin position="1"/>
        <end position="12"/>
    </location>
</feature>
<evidence type="ECO:0000313" key="2">
    <source>
        <dbReference type="EMBL" id="CAP65942.1"/>
    </source>
</evidence>
<sequence length="171" mass="17986">MRSTTTTPSISDDWSDIDADSDDSYSMVEAPSDSGFNSGAGTGLAPATTTVPTPTNLPAPGPFNGSHITAGPGTGPDNEEISTIPDTEEADDAQFLSETVTDDTIEASSEAHGEDASASESEEEEEEARAQLLSYPFHGDKARGYLHNFWTAGRPCYKLGTTRPCTAGFMV</sequence>
<feature type="compositionally biased region" description="Acidic residues" evidence="1">
    <location>
        <begin position="13"/>
        <end position="23"/>
    </location>
</feature>
<organism evidence="2">
    <name type="scientific">Podospora anserina (strain S / ATCC MYA-4624 / DSM 980 / FGSC 10383)</name>
    <name type="common">Pleurage anserina</name>
    <dbReference type="NCBI Taxonomy" id="515849"/>
    <lineage>
        <taxon>Eukaryota</taxon>
        <taxon>Fungi</taxon>
        <taxon>Dikarya</taxon>
        <taxon>Ascomycota</taxon>
        <taxon>Pezizomycotina</taxon>
        <taxon>Sordariomycetes</taxon>
        <taxon>Sordariomycetidae</taxon>
        <taxon>Sordariales</taxon>
        <taxon>Podosporaceae</taxon>
        <taxon>Podospora</taxon>
        <taxon>Podospora anserina</taxon>
    </lineage>
</organism>
<evidence type="ECO:0000256" key="1">
    <source>
        <dbReference type="SAM" id="MobiDB-lite"/>
    </source>
</evidence>
<dbReference type="AlphaFoldDB" id="B2APL1"/>
<feature type="region of interest" description="Disordered" evidence="1">
    <location>
        <begin position="1"/>
        <end position="132"/>
    </location>
</feature>
<accession>B2APL1</accession>
<reference evidence="2" key="1">
    <citation type="journal article" date="2008" name="Genome Biol.">
        <title>The genome sequence of the model ascomycete fungus Podospora anserina.</title>
        <authorList>
            <person name="Espagne E."/>
            <person name="Lespinet O."/>
            <person name="Malagnac F."/>
            <person name="Da Silva C."/>
            <person name="Jaillon O."/>
            <person name="Porcel B.M."/>
            <person name="Couloux A."/>
            <person name="Aury J.-M."/>
            <person name="Segurens B."/>
            <person name="Poulain J."/>
            <person name="Anthouard V."/>
            <person name="Grossetete S."/>
            <person name="Khalili H."/>
            <person name="Coppin E."/>
            <person name="Dequard-Chablat M."/>
            <person name="Picard M."/>
            <person name="Contamine V."/>
            <person name="Arnaise S."/>
            <person name="Bourdais A."/>
            <person name="Berteaux-Lecellier V."/>
            <person name="Gautheret D."/>
            <person name="de Vries R.P."/>
            <person name="Battaglia E."/>
            <person name="Coutinho P.M."/>
            <person name="Danchin E.G.J."/>
            <person name="Henrissat B."/>
            <person name="El Khoury R."/>
            <person name="Sainsard-Chanet A."/>
            <person name="Boivin A."/>
            <person name="Pinan-Lucarre B."/>
            <person name="Sellem C.H."/>
            <person name="Debuchy R."/>
            <person name="Wincker P."/>
            <person name="Weissenbach J."/>
            <person name="Silar P."/>
        </authorList>
    </citation>
    <scope>NUCLEOTIDE SEQUENCE [LARGE SCALE GENOMIC DNA]</scope>
    <source>
        <strain evidence="2">S mat+</strain>
    </source>
</reference>
<protein>
    <submittedName>
        <fullName evidence="2">Podospora anserina S mat+ genomic DNA chromosome 5, supercontig 10</fullName>
    </submittedName>
</protein>
<dbReference type="RefSeq" id="XP_001905699.1">
    <property type="nucleotide sequence ID" value="XM_001905664.1"/>
</dbReference>
<reference evidence="2" key="2">
    <citation type="submission" date="2008-07" db="EMBL/GenBank/DDBJ databases">
        <authorList>
            <person name="Genoscope - CEA"/>
        </authorList>
    </citation>
    <scope>NUCLEOTIDE SEQUENCE</scope>
    <source>
        <strain evidence="2">S mat+</strain>
    </source>
</reference>
<feature type="compositionally biased region" description="Low complexity" evidence="1">
    <location>
        <begin position="43"/>
        <end position="54"/>
    </location>
</feature>
<dbReference type="GeneID" id="6189885"/>
<gene>
    <name evidence="2" type="ORF">PODANS_5_11365</name>
</gene>
<dbReference type="VEuPathDB" id="FungiDB:PODANS_5_11365"/>
<dbReference type="HOGENOM" id="CLU_1563509_0_0_1"/>
<dbReference type="KEGG" id="pan:PODANSg2726"/>
<name>B2APL1_PODAN</name>